<keyword evidence="8" id="KW-1185">Reference proteome</keyword>
<proteinExistence type="predicted"/>
<evidence type="ECO:0000256" key="5">
    <source>
        <dbReference type="SAM" id="Phobius"/>
    </source>
</evidence>
<feature type="transmembrane region" description="Helical" evidence="5">
    <location>
        <begin position="29"/>
        <end position="51"/>
    </location>
</feature>
<feature type="domain" description="C-type lectin" evidence="6">
    <location>
        <begin position="136"/>
        <end position="252"/>
    </location>
</feature>
<dbReference type="OrthoDB" id="8950604at2759"/>
<keyword evidence="3" id="KW-0175">Coiled coil</keyword>
<dbReference type="PROSITE" id="PS50041">
    <property type="entry name" value="C_TYPE_LECTIN_2"/>
    <property type="match status" value="1"/>
</dbReference>
<protein>
    <recommendedName>
        <fullName evidence="6">C-type lectin domain-containing protein</fullName>
    </recommendedName>
</protein>
<gene>
    <name evidence="7" type="ORF">COCON_G00100450</name>
</gene>
<feature type="coiled-coil region" evidence="3">
    <location>
        <begin position="59"/>
        <end position="107"/>
    </location>
</feature>
<reference evidence="7" key="1">
    <citation type="journal article" date="2023" name="Science">
        <title>Genome structures resolve the early diversification of teleost fishes.</title>
        <authorList>
            <person name="Parey E."/>
            <person name="Louis A."/>
            <person name="Montfort J."/>
            <person name="Bouchez O."/>
            <person name="Roques C."/>
            <person name="Iampietro C."/>
            <person name="Lluch J."/>
            <person name="Castinel A."/>
            <person name="Donnadieu C."/>
            <person name="Desvignes T."/>
            <person name="Floi Bucao C."/>
            <person name="Jouanno E."/>
            <person name="Wen M."/>
            <person name="Mejri S."/>
            <person name="Dirks R."/>
            <person name="Jansen H."/>
            <person name="Henkel C."/>
            <person name="Chen W.J."/>
            <person name="Zahm M."/>
            <person name="Cabau C."/>
            <person name="Klopp C."/>
            <person name="Thompson A.W."/>
            <person name="Robinson-Rechavi M."/>
            <person name="Braasch I."/>
            <person name="Lecointre G."/>
            <person name="Bobe J."/>
            <person name="Postlethwait J.H."/>
            <person name="Berthelot C."/>
            <person name="Roest Crollius H."/>
            <person name="Guiguen Y."/>
        </authorList>
    </citation>
    <scope>NUCLEOTIDE SEQUENCE</scope>
    <source>
        <strain evidence="7">Concon-B</strain>
    </source>
</reference>
<keyword evidence="2" id="KW-1015">Disulfide bond</keyword>
<evidence type="ECO:0000313" key="7">
    <source>
        <dbReference type="EMBL" id="KAJ8271186.1"/>
    </source>
</evidence>
<dbReference type="PROSITE" id="PS00615">
    <property type="entry name" value="C_TYPE_LECTIN_1"/>
    <property type="match status" value="1"/>
</dbReference>
<dbReference type="Pfam" id="PF00059">
    <property type="entry name" value="Lectin_C"/>
    <property type="match status" value="1"/>
</dbReference>
<organism evidence="7 8">
    <name type="scientific">Conger conger</name>
    <name type="common">Conger eel</name>
    <name type="synonym">Muraena conger</name>
    <dbReference type="NCBI Taxonomy" id="82655"/>
    <lineage>
        <taxon>Eukaryota</taxon>
        <taxon>Metazoa</taxon>
        <taxon>Chordata</taxon>
        <taxon>Craniata</taxon>
        <taxon>Vertebrata</taxon>
        <taxon>Euteleostomi</taxon>
        <taxon>Actinopterygii</taxon>
        <taxon>Neopterygii</taxon>
        <taxon>Teleostei</taxon>
        <taxon>Anguilliformes</taxon>
        <taxon>Congridae</taxon>
        <taxon>Conger</taxon>
    </lineage>
</organism>
<dbReference type="CDD" id="cd03590">
    <property type="entry name" value="CLECT_DC-SIGN_like"/>
    <property type="match status" value="1"/>
</dbReference>
<dbReference type="Gene3D" id="1.20.5.400">
    <property type="match status" value="1"/>
</dbReference>
<dbReference type="SUPFAM" id="SSF56436">
    <property type="entry name" value="C-type lectin-like"/>
    <property type="match status" value="1"/>
</dbReference>
<keyword evidence="5" id="KW-0812">Transmembrane</keyword>
<dbReference type="InterPro" id="IPR033989">
    <property type="entry name" value="CD209-like_CTLD"/>
</dbReference>
<keyword evidence="1" id="KW-0430">Lectin</keyword>
<evidence type="ECO:0000259" key="6">
    <source>
        <dbReference type="PROSITE" id="PS50041"/>
    </source>
</evidence>
<evidence type="ECO:0000256" key="2">
    <source>
        <dbReference type="ARBA" id="ARBA00023157"/>
    </source>
</evidence>
<evidence type="ECO:0000256" key="3">
    <source>
        <dbReference type="SAM" id="Coils"/>
    </source>
</evidence>
<dbReference type="GO" id="GO:0030246">
    <property type="term" value="F:carbohydrate binding"/>
    <property type="evidence" value="ECO:0007669"/>
    <property type="project" value="UniProtKB-KW"/>
</dbReference>
<evidence type="ECO:0000313" key="8">
    <source>
        <dbReference type="Proteomes" id="UP001152803"/>
    </source>
</evidence>
<feature type="region of interest" description="Disordered" evidence="4">
    <location>
        <begin position="209"/>
        <end position="234"/>
    </location>
</feature>
<accession>A0A9Q1DHI1</accession>
<evidence type="ECO:0000256" key="4">
    <source>
        <dbReference type="SAM" id="MobiDB-lite"/>
    </source>
</evidence>
<dbReference type="InterPro" id="IPR016186">
    <property type="entry name" value="C-type_lectin-like/link_sf"/>
</dbReference>
<keyword evidence="5" id="KW-1133">Transmembrane helix</keyword>
<dbReference type="Gene3D" id="3.10.100.10">
    <property type="entry name" value="Mannose-Binding Protein A, subunit A"/>
    <property type="match status" value="1"/>
</dbReference>
<sequence length="257" mass="29219">MMDSPTSADFDLRDSWSRTGEFGMKGTKLYRLTAVCLGLLSGLLLIVIIALCVHHNGVVNNTTESLMTLKAESQELQTNCSAVLAERDQLQTNYSMVLAERDQLQTNYSMVLAERDMFQKRLNVLQPACPVGWTQFNSSLYFKSKQKRNWIESRQYCLDKGADLVIINSYKEQEFLNGLMKTLHFWIGLSDRDKESSWTWVDGTPLTSGSWKSGEPNDADKTEDCATSEPESDIYSNWNDMPCSSNKNWVCERSVCQ</sequence>
<dbReference type="SMART" id="SM00034">
    <property type="entry name" value="CLECT"/>
    <property type="match status" value="1"/>
</dbReference>
<dbReference type="PANTHER" id="PTHR22803">
    <property type="entry name" value="MANNOSE, PHOSPHOLIPASE, LECTIN RECEPTOR RELATED"/>
    <property type="match status" value="1"/>
</dbReference>
<dbReference type="InterPro" id="IPR018378">
    <property type="entry name" value="C-type_lectin_CS"/>
</dbReference>
<comment type="caution">
    <text evidence="7">The sequence shown here is derived from an EMBL/GenBank/DDBJ whole genome shotgun (WGS) entry which is preliminary data.</text>
</comment>
<dbReference type="EMBL" id="JAFJMO010000007">
    <property type="protein sequence ID" value="KAJ8271186.1"/>
    <property type="molecule type" value="Genomic_DNA"/>
</dbReference>
<dbReference type="InterPro" id="IPR016187">
    <property type="entry name" value="CTDL_fold"/>
</dbReference>
<dbReference type="Proteomes" id="UP001152803">
    <property type="component" value="Unassembled WGS sequence"/>
</dbReference>
<dbReference type="InterPro" id="IPR050111">
    <property type="entry name" value="C-type_lectin/snaclec_domain"/>
</dbReference>
<dbReference type="InterPro" id="IPR001304">
    <property type="entry name" value="C-type_lectin-like"/>
</dbReference>
<keyword evidence="5" id="KW-0472">Membrane</keyword>
<evidence type="ECO:0000256" key="1">
    <source>
        <dbReference type="ARBA" id="ARBA00022734"/>
    </source>
</evidence>
<name>A0A9Q1DHI1_CONCO</name>
<dbReference type="AlphaFoldDB" id="A0A9Q1DHI1"/>